<feature type="region of interest" description="Disordered" evidence="1">
    <location>
        <begin position="1"/>
        <end position="64"/>
    </location>
</feature>
<protein>
    <submittedName>
        <fullName evidence="2">Uncharacterized protein</fullName>
    </submittedName>
</protein>
<evidence type="ECO:0000313" key="2">
    <source>
        <dbReference type="EMBL" id="SNQ51564.1"/>
    </source>
</evidence>
<gene>
    <name evidence="2" type="ORF">FRACA_740019</name>
</gene>
<feature type="compositionally biased region" description="Low complexity" evidence="1">
    <location>
        <begin position="7"/>
        <end position="18"/>
    </location>
</feature>
<reference evidence="2 3" key="1">
    <citation type="submission" date="2017-06" db="EMBL/GenBank/DDBJ databases">
        <authorList>
            <person name="Kim H.J."/>
            <person name="Triplett B.A."/>
        </authorList>
    </citation>
    <scope>NUCLEOTIDE SEQUENCE [LARGE SCALE GENOMIC DNA]</scope>
    <source>
        <strain evidence="2">FRACA_ARgP5</strain>
    </source>
</reference>
<organism evidence="2 3">
    <name type="scientific">Frankia canadensis</name>
    <dbReference type="NCBI Taxonomy" id="1836972"/>
    <lineage>
        <taxon>Bacteria</taxon>
        <taxon>Bacillati</taxon>
        <taxon>Actinomycetota</taxon>
        <taxon>Actinomycetes</taxon>
        <taxon>Frankiales</taxon>
        <taxon>Frankiaceae</taxon>
        <taxon>Frankia</taxon>
    </lineage>
</organism>
<dbReference type="EMBL" id="FZMO01000541">
    <property type="protein sequence ID" value="SNQ51564.1"/>
    <property type="molecule type" value="Genomic_DNA"/>
</dbReference>
<feature type="region of interest" description="Disordered" evidence="1">
    <location>
        <begin position="71"/>
        <end position="90"/>
    </location>
</feature>
<dbReference type="Proteomes" id="UP000234331">
    <property type="component" value="Unassembled WGS sequence"/>
</dbReference>
<evidence type="ECO:0000313" key="3">
    <source>
        <dbReference type="Proteomes" id="UP000234331"/>
    </source>
</evidence>
<keyword evidence="3" id="KW-1185">Reference proteome</keyword>
<dbReference type="AlphaFoldDB" id="A0A2I2L0X3"/>
<proteinExistence type="predicted"/>
<evidence type="ECO:0000256" key="1">
    <source>
        <dbReference type="SAM" id="MobiDB-lite"/>
    </source>
</evidence>
<sequence length="90" mass="9231">MSGGPAPGRAARAFPGFGNFVSEPGTSRRCRSSDHSDGPRAVAGLGRPPRPAVTRPLPARAEAGPQFRARRRLPPGAVGPESLFGGRCGA</sequence>
<name>A0A2I2L0X3_9ACTN</name>
<accession>A0A2I2L0X3</accession>